<gene>
    <name evidence="3" type="ORF">GGX14DRAFT_617010</name>
</gene>
<reference evidence="3" key="1">
    <citation type="submission" date="2023-03" db="EMBL/GenBank/DDBJ databases">
        <title>Massive genome expansion in bonnet fungi (Mycena s.s.) driven by repeated elements and novel gene families across ecological guilds.</title>
        <authorList>
            <consortium name="Lawrence Berkeley National Laboratory"/>
            <person name="Harder C.B."/>
            <person name="Miyauchi S."/>
            <person name="Viragh M."/>
            <person name="Kuo A."/>
            <person name="Thoen E."/>
            <person name="Andreopoulos B."/>
            <person name="Lu D."/>
            <person name="Skrede I."/>
            <person name="Drula E."/>
            <person name="Henrissat B."/>
            <person name="Morin E."/>
            <person name="Kohler A."/>
            <person name="Barry K."/>
            <person name="LaButti K."/>
            <person name="Morin E."/>
            <person name="Salamov A."/>
            <person name="Lipzen A."/>
            <person name="Mereny Z."/>
            <person name="Hegedus B."/>
            <person name="Baldrian P."/>
            <person name="Stursova M."/>
            <person name="Weitz H."/>
            <person name="Taylor A."/>
            <person name="Grigoriev I.V."/>
            <person name="Nagy L.G."/>
            <person name="Martin F."/>
            <person name="Kauserud H."/>
        </authorList>
    </citation>
    <scope>NUCLEOTIDE SEQUENCE</scope>
    <source>
        <strain evidence="3">9144</strain>
    </source>
</reference>
<accession>A0AAD7E577</accession>
<evidence type="ECO:0000313" key="4">
    <source>
        <dbReference type="Proteomes" id="UP001219525"/>
    </source>
</evidence>
<keyword evidence="2" id="KW-0732">Signal</keyword>
<sequence length="214" mass="19951">MFSAVSLVFSVFALKGVTAVTLVQPIPTSLPPISSFSTPSGFSIPIPTSAPSVTAIPSVSVGGVADDATTYFMEDIFGIDGVTSTIIQTVVQGASEWRNDGLHESCSLDGKGGAVCVLGPQGFQTTFTGSAVPITTLGAGAAAGGGSGGSGAGASGGAAGAGSAGAGGSGGSAGANPTGSASKGSAARANGGASVAMLAGTVAAAVAAGIRIVL</sequence>
<feature type="signal peptide" evidence="2">
    <location>
        <begin position="1"/>
        <end position="19"/>
    </location>
</feature>
<protein>
    <recommendedName>
        <fullName evidence="5">GPI anchored protein</fullName>
    </recommendedName>
</protein>
<organism evidence="3 4">
    <name type="scientific">Mycena pura</name>
    <dbReference type="NCBI Taxonomy" id="153505"/>
    <lineage>
        <taxon>Eukaryota</taxon>
        <taxon>Fungi</taxon>
        <taxon>Dikarya</taxon>
        <taxon>Basidiomycota</taxon>
        <taxon>Agaricomycotina</taxon>
        <taxon>Agaricomycetes</taxon>
        <taxon>Agaricomycetidae</taxon>
        <taxon>Agaricales</taxon>
        <taxon>Marasmiineae</taxon>
        <taxon>Mycenaceae</taxon>
        <taxon>Mycena</taxon>
    </lineage>
</organism>
<comment type="caution">
    <text evidence="3">The sequence shown here is derived from an EMBL/GenBank/DDBJ whole genome shotgun (WGS) entry which is preliminary data.</text>
</comment>
<dbReference type="EMBL" id="JARJCW010000002">
    <property type="protein sequence ID" value="KAJ7229139.1"/>
    <property type="molecule type" value="Genomic_DNA"/>
</dbReference>
<evidence type="ECO:0000256" key="1">
    <source>
        <dbReference type="SAM" id="MobiDB-lite"/>
    </source>
</evidence>
<proteinExistence type="predicted"/>
<evidence type="ECO:0008006" key="5">
    <source>
        <dbReference type="Google" id="ProtNLM"/>
    </source>
</evidence>
<feature type="chain" id="PRO_5042237190" description="GPI anchored protein" evidence="2">
    <location>
        <begin position="20"/>
        <end position="214"/>
    </location>
</feature>
<dbReference type="Proteomes" id="UP001219525">
    <property type="component" value="Unassembled WGS sequence"/>
</dbReference>
<dbReference type="AlphaFoldDB" id="A0AAD7E577"/>
<evidence type="ECO:0000313" key="3">
    <source>
        <dbReference type="EMBL" id="KAJ7229139.1"/>
    </source>
</evidence>
<feature type="region of interest" description="Disordered" evidence="1">
    <location>
        <begin position="166"/>
        <end position="186"/>
    </location>
</feature>
<name>A0AAD7E577_9AGAR</name>
<evidence type="ECO:0000256" key="2">
    <source>
        <dbReference type="SAM" id="SignalP"/>
    </source>
</evidence>
<keyword evidence="4" id="KW-1185">Reference proteome</keyword>